<dbReference type="Proteomes" id="UP000238479">
    <property type="component" value="Chromosome 5"/>
</dbReference>
<evidence type="ECO:0000313" key="1">
    <source>
        <dbReference type="EMBL" id="PRQ30436.1"/>
    </source>
</evidence>
<dbReference type="EC" id="6.1.1.14" evidence="1"/>
<evidence type="ECO:0000313" key="2">
    <source>
        <dbReference type="Proteomes" id="UP000238479"/>
    </source>
</evidence>
<name>A0A2P6Q8D1_ROSCH</name>
<protein>
    <submittedName>
        <fullName evidence="1">Putative glycine--tRNA ligase</fullName>
        <ecNumber evidence="1">6.1.1.14</ecNumber>
    </submittedName>
</protein>
<dbReference type="AlphaFoldDB" id="A0A2P6Q8D1"/>
<dbReference type="PANTHER" id="PTHR10745:SF0">
    <property type="entry name" value="GLYCINE--TRNA LIGASE"/>
    <property type="match status" value="1"/>
</dbReference>
<sequence>MGIAAKSWREEYAPETDNHPLSNPYPFNLMFQTSIGPSGSSTGFFHPETAQGIFVNFMDRQWVQAAFCCCSSWPGLWK</sequence>
<dbReference type="PANTHER" id="PTHR10745">
    <property type="entry name" value="GLYCYL-TRNA SYNTHETASE/DNA POLYMERASE SUBUNIT GAMMA-2"/>
    <property type="match status" value="1"/>
</dbReference>
<dbReference type="EMBL" id="PDCK01000043">
    <property type="protein sequence ID" value="PRQ30436.1"/>
    <property type="molecule type" value="Genomic_DNA"/>
</dbReference>
<dbReference type="GO" id="GO:0005739">
    <property type="term" value="C:mitochondrion"/>
    <property type="evidence" value="ECO:0007669"/>
    <property type="project" value="TreeGrafter"/>
</dbReference>
<dbReference type="SUPFAM" id="SSF55681">
    <property type="entry name" value="Class II aaRS and biotin synthetases"/>
    <property type="match status" value="1"/>
</dbReference>
<dbReference type="Gene3D" id="3.30.930.10">
    <property type="entry name" value="Bira Bifunctional Protein, Domain 2"/>
    <property type="match status" value="1"/>
</dbReference>
<gene>
    <name evidence="1" type="ORF">RchiOBHm_Chr5g0024621</name>
</gene>
<dbReference type="InterPro" id="IPR045864">
    <property type="entry name" value="aa-tRNA-synth_II/BPL/LPL"/>
</dbReference>
<dbReference type="Gene3D" id="3.30.40.230">
    <property type="match status" value="1"/>
</dbReference>
<dbReference type="STRING" id="74649.A0A2P6Q8D1"/>
<dbReference type="GO" id="GO:0004820">
    <property type="term" value="F:glycine-tRNA ligase activity"/>
    <property type="evidence" value="ECO:0007669"/>
    <property type="project" value="UniProtKB-EC"/>
</dbReference>
<accession>A0A2P6Q8D1</accession>
<keyword evidence="1" id="KW-0436">Ligase</keyword>
<comment type="caution">
    <text evidence="1">The sequence shown here is derived from an EMBL/GenBank/DDBJ whole genome shotgun (WGS) entry which is preliminary data.</text>
</comment>
<organism evidence="1 2">
    <name type="scientific">Rosa chinensis</name>
    <name type="common">China rose</name>
    <dbReference type="NCBI Taxonomy" id="74649"/>
    <lineage>
        <taxon>Eukaryota</taxon>
        <taxon>Viridiplantae</taxon>
        <taxon>Streptophyta</taxon>
        <taxon>Embryophyta</taxon>
        <taxon>Tracheophyta</taxon>
        <taxon>Spermatophyta</taxon>
        <taxon>Magnoliopsida</taxon>
        <taxon>eudicotyledons</taxon>
        <taxon>Gunneridae</taxon>
        <taxon>Pentapetalae</taxon>
        <taxon>rosids</taxon>
        <taxon>fabids</taxon>
        <taxon>Rosales</taxon>
        <taxon>Rosaceae</taxon>
        <taxon>Rosoideae</taxon>
        <taxon>Rosoideae incertae sedis</taxon>
        <taxon>Rosa</taxon>
    </lineage>
</organism>
<dbReference type="Gramene" id="PRQ30436">
    <property type="protein sequence ID" value="PRQ30436"/>
    <property type="gene ID" value="RchiOBHm_Chr5g0024621"/>
</dbReference>
<dbReference type="InterPro" id="IPR027031">
    <property type="entry name" value="Gly-tRNA_synthase/POLG2"/>
</dbReference>
<dbReference type="GO" id="GO:0070150">
    <property type="term" value="P:mitochondrial glycyl-tRNA aminoacylation"/>
    <property type="evidence" value="ECO:0007669"/>
    <property type="project" value="TreeGrafter"/>
</dbReference>
<proteinExistence type="predicted"/>
<reference evidence="1 2" key="1">
    <citation type="journal article" date="2018" name="Nat. Genet.">
        <title>The Rosa genome provides new insights in the design of modern roses.</title>
        <authorList>
            <person name="Bendahmane M."/>
        </authorList>
    </citation>
    <scope>NUCLEOTIDE SEQUENCE [LARGE SCALE GENOMIC DNA]</scope>
    <source>
        <strain evidence="2">cv. Old Blush</strain>
    </source>
</reference>
<keyword evidence="2" id="KW-1185">Reference proteome</keyword>
<dbReference type="PRINTS" id="PR01043">
    <property type="entry name" value="TRNASYNTHGLY"/>
</dbReference>